<proteinExistence type="predicted"/>
<evidence type="ECO:0000313" key="2">
    <source>
        <dbReference type="Proteomes" id="UP001341840"/>
    </source>
</evidence>
<name>A0ABU6XRZ5_9FABA</name>
<reference evidence="1 2" key="1">
    <citation type="journal article" date="2023" name="Plants (Basel)">
        <title>Bridging the Gap: Combining Genomics and Transcriptomics Approaches to Understand Stylosanthes scabra, an Orphan Legume from the Brazilian Caatinga.</title>
        <authorList>
            <person name="Ferreira-Neto J.R.C."/>
            <person name="da Silva M.D."/>
            <person name="Binneck E."/>
            <person name="de Melo N.F."/>
            <person name="da Silva R.H."/>
            <person name="de Melo A.L.T.M."/>
            <person name="Pandolfi V."/>
            <person name="Bustamante F.O."/>
            <person name="Brasileiro-Vidal A.C."/>
            <person name="Benko-Iseppon A.M."/>
        </authorList>
    </citation>
    <scope>NUCLEOTIDE SEQUENCE [LARGE SCALE GENOMIC DNA]</scope>
    <source>
        <tissue evidence="1">Leaves</tissue>
    </source>
</reference>
<sequence>MMGKPTHLNESRVRLLLYETKSALDPVVMYSGSAVKKKETIVFHYKKHKGQHNTNIILIQRRRLKLGTKTQTKGCDSRWYNKDKQEGTQGQEQCARLHNHVPAAAPIVQ</sequence>
<keyword evidence="2" id="KW-1185">Reference proteome</keyword>
<protein>
    <submittedName>
        <fullName evidence="1">Uncharacterized protein</fullName>
    </submittedName>
</protein>
<organism evidence="1 2">
    <name type="scientific">Stylosanthes scabra</name>
    <dbReference type="NCBI Taxonomy" id="79078"/>
    <lineage>
        <taxon>Eukaryota</taxon>
        <taxon>Viridiplantae</taxon>
        <taxon>Streptophyta</taxon>
        <taxon>Embryophyta</taxon>
        <taxon>Tracheophyta</taxon>
        <taxon>Spermatophyta</taxon>
        <taxon>Magnoliopsida</taxon>
        <taxon>eudicotyledons</taxon>
        <taxon>Gunneridae</taxon>
        <taxon>Pentapetalae</taxon>
        <taxon>rosids</taxon>
        <taxon>fabids</taxon>
        <taxon>Fabales</taxon>
        <taxon>Fabaceae</taxon>
        <taxon>Papilionoideae</taxon>
        <taxon>50 kb inversion clade</taxon>
        <taxon>dalbergioids sensu lato</taxon>
        <taxon>Dalbergieae</taxon>
        <taxon>Pterocarpus clade</taxon>
        <taxon>Stylosanthes</taxon>
    </lineage>
</organism>
<accession>A0ABU6XRZ5</accession>
<gene>
    <name evidence="1" type="ORF">PIB30_090028</name>
</gene>
<dbReference type="EMBL" id="JASCZI010213163">
    <property type="protein sequence ID" value="MED6200920.1"/>
    <property type="molecule type" value="Genomic_DNA"/>
</dbReference>
<comment type="caution">
    <text evidence="1">The sequence shown here is derived from an EMBL/GenBank/DDBJ whole genome shotgun (WGS) entry which is preliminary data.</text>
</comment>
<dbReference type="Proteomes" id="UP001341840">
    <property type="component" value="Unassembled WGS sequence"/>
</dbReference>
<evidence type="ECO:0000313" key="1">
    <source>
        <dbReference type="EMBL" id="MED6200920.1"/>
    </source>
</evidence>